<evidence type="ECO:0000313" key="1">
    <source>
        <dbReference type="EMBL" id="JAD77726.1"/>
    </source>
</evidence>
<reference evidence="1" key="2">
    <citation type="journal article" date="2015" name="Data Brief">
        <title>Shoot transcriptome of the giant reed, Arundo donax.</title>
        <authorList>
            <person name="Barrero R.A."/>
            <person name="Guerrero F.D."/>
            <person name="Moolhuijzen P."/>
            <person name="Goolsby J.A."/>
            <person name="Tidwell J."/>
            <person name="Bellgard S.E."/>
            <person name="Bellgard M.I."/>
        </authorList>
    </citation>
    <scope>NUCLEOTIDE SEQUENCE</scope>
    <source>
        <tissue evidence="1">Shoot tissue taken approximately 20 cm above the soil surface</tissue>
    </source>
</reference>
<name>A0A0A9CQ64_ARUDO</name>
<organism evidence="1">
    <name type="scientific">Arundo donax</name>
    <name type="common">Giant reed</name>
    <name type="synonym">Donax arundinaceus</name>
    <dbReference type="NCBI Taxonomy" id="35708"/>
    <lineage>
        <taxon>Eukaryota</taxon>
        <taxon>Viridiplantae</taxon>
        <taxon>Streptophyta</taxon>
        <taxon>Embryophyta</taxon>
        <taxon>Tracheophyta</taxon>
        <taxon>Spermatophyta</taxon>
        <taxon>Magnoliopsida</taxon>
        <taxon>Liliopsida</taxon>
        <taxon>Poales</taxon>
        <taxon>Poaceae</taxon>
        <taxon>PACMAD clade</taxon>
        <taxon>Arundinoideae</taxon>
        <taxon>Arundineae</taxon>
        <taxon>Arundo</taxon>
    </lineage>
</organism>
<reference evidence="1" key="1">
    <citation type="submission" date="2014-09" db="EMBL/GenBank/DDBJ databases">
        <authorList>
            <person name="Magalhaes I.L.F."/>
            <person name="Oliveira U."/>
            <person name="Santos F.R."/>
            <person name="Vidigal T.H.D.A."/>
            <person name="Brescovit A.D."/>
            <person name="Santos A.J."/>
        </authorList>
    </citation>
    <scope>NUCLEOTIDE SEQUENCE</scope>
    <source>
        <tissue evidence="1">Shoot tissue taken approximately 20 cm above the soil surface</tissue>
    </source>
</reference>
<sequence length="43" mass="4330">MIMSHTVVFPEAVPPETPMTKGCWTAEGEASSTAAAAAAVPLA</sequence>
<dbReference type="AlphaFoldDB" id="A0A0A9CQ64"/>
<accession>A0A0A9CQ64</accession>
<protein>
    <submittedName>
        <fullName evidence="1">Pco087306</fullName>
    </submittedName>
</protein>
<dbReference type="EMBL" id="GBRH01220169">
    <property type="protein sequence ID" value="JAD77726.1"/>
    <property type="molecule type" value="Transcribed_RNA"/>
</dbReference>
<proteinExistence type="predicted"/>